<gene>
    <name evidence="12" type="ORF">AVDCRST_MAG29-1973</name>
</gene>
<name>A0A6J4M117_9ACTN</name>
<dbReference type="EMBL" id="CADCUG010000120">
    <property type="protein sequence ID" value="CAA9347214.1"/>
    <property type="molecule type" value="Genomic_DNA"/>
</dbReference>
<comment type="similarity">
    <text evidence="3 9">Belongs to the class-D beta-lactamase family.</text>
</comment>
<protein>
    <recommendedName>
        <fullName evidence="4 9">Beta-lactamase</fullName>
        <ecNumber evidence="4 9">3.5.2.6</ecNumber>
    </recommendedName>
</protein>
<dbReference type="SUPFAM" id="SSF56601">
    <property type="entry name" value="beta-lactamase/transpeptidase-like"/>
    <property type="match status" value="1"/>
</dbReference>
<dbReference type="InterPro" id="IPR012338">
    <property type="entry name" value="Beta-lactam/transpept-like"/>
</dbReference>
<evidence type="ECO:0000256" key="4">
    <source>
        <dbReference type="ARBA" id="ARBA00012865"/>
    </source>
</evidence>
<dbReference type="InterPro" id="IPR002137">
    <property type="entry name" value="Beta-lactam_class-D_AS"/>
</dbReference>
<accession>A0A6J4M117</accession>
<evidence type="ECO:0000256" key="6">
    <source>
        <dbReference type="ARBA" id="ARBA00022801"/>
    </source>
</evidence>
<keyword evidence="12" id="KW-0132">Cell division</keyword>
<organism evidence="12">
    <name type="scientific">uncultured Nocardioidaceae bacterium</name>
    <dbReference type="NCBI Taxonomy" id="253824"/>
    <lineage>
        <taxon>Bacteria</taxon>
        <taxon>Bacillati</taxon>
        <taxon>Actinomycetota</taxon>
        <taxon>Actinomycetes</taxon>
        <taxon>Propionibacteriales</taxon>
        <taxon>Nocardioidaceae</taxon>
        <taxon>environmental samples</taxon>
    </lineage>
</organism>
<keyword evidence="12" id="KW-0808">Transferase</keyword>
<dbReference type="Pfam" id="PF00905">
    <property type="entry name" value="Transpeptidase"/>
    <property type="match status" value="1"/>
</dbReference>
<keyword evidence="5" id="KW-0732">Signal</keyword>
<feature type="domain" description="Penicillin-binding protein transpeptidase" evidence="10">
    <location>
        <begin position="353"/>
        <end position="626"/>
    </location>
</feature>
<dbReference type="Pfam" id="PF03717">
    <property type="entry name" value="PBP_dimer"/>
    <property type="match status" value="1"/>
</dbReference>
<keyword evidence="8 9" id="KW-0046">Antibiotic resistance</keyword>
<evidence type="ECO:0000256" key="9">
    <source>
        <dbReference type="RuleBase" id="RU361140"/>
    </source>
</evidence>
<dbReference type="GO" id="GO:0017001">
    <property type="term" value="P:antibiotic catabolic process"/>
    <property type="evidence" value="ECO:0007669"/>
    <property type="project" value="InterPro"/>
</dbReference>
<dbReference type="InterPro" id="IPR005311">
    <property type="entry name" value="PBP_dimer"/>
</dbReference>
<dbReference type="GO" id="GO:0046677">
    <property type="term" value="P:response to antibiotic"/>
    <property type="evidence" value="ECO:0007669"/>
    <property type="project" value="UniProtKB-UniRule"/>
</dbReference>
<dbReference type="GO" id="GO:0071555">
    <property type="term" value="P:cell wall organization"/>
    <property type="evidence" value="ECO:0007669"/>
    <property type="project" value="TreeGrafter"/>
</dbReference>
<dbReference type="AlphaFoldDB" id="A0A6J4M117"/>
<evidence type="ECO:0000259" key="11">
    <source>
        <dbReference type="Pfam" id="PF03717"/>
    </source>
</evidence>
<dbReference type="EC" id="3.5.2.6" evidence="4 9"/>
<dbReference type="InterPro" id="IPR036138">
    <property type="entry name" value="PBP_dimer_sf"/>
</dbReference>
<comment type="subcellular location">
    <subcellularLocation>
        <location evidence="1">Membrane</location>
    </subcellularLocation>
</comment>
<keyword evidence="12" id="KW-0131">Cell cycle</keyword>
<proteinExistence type="inferred from homology"/>
<evidence type="ECO:0000259" key="10">
    <source>
        <dbReference type="Pfam" id="PF00905"/>
    </source>
</evidence>
<dbReference type="GO" id="GO:0005886">
    <property type="term" value="C:plasma membrane"/>
    <property type="evidence" value="ECO:0007669"/>
    <property type="project" value="TreeGrafter"/>
</dbReference>
<sequence length="631" mass="64709">MCQALVVALTITGLTACSEQRPEPDAAARTLAEGLSSLDLNAVPFLHVTAAEATQRLALTVAGMGGLRPAVSVQSARELEDGGTATAVLEITWDLDDTDQDWTYTTTAPLTYNEDAEDDGWGVEWSPTLVEPSLEAGERLVVRELPAQRGDILGAGGEVLVTNRPVVRVGIDKTKVAPGEAAESARRLAEQLPGVDAAAFVERVGAAGPRAFVEAITLRADGPAPVDRAGIAAIPGGALIDDEMPLAPTREFARPILGTVGEVTAELIDGSGGALQAGDTAGLSGLQQTYDKQLRGQPGHLVEAAPAEGTAGEARELFRRDATPGVALTTALDLDLQLLAEDLLASIDSASALVAVRPSTGQILTAASGPGGQGYSTATLGRYAPGSTFKVVTSLALLRAGATQGNVLPCTPTITAGGRSFKNYDDYPASALGDIPLRTVIANSCNTALIDARDRVPQAALSQAADALGLGLERDLGVPYFAGSVPAEAGETEHAASMIGQGRVEASPLAMAVVAASIAHGQTVTPRLLQHGPTEPVQADQPVTTAEAEQLQEMMRAVVTEGSAVFLNDVPGAPVSAKTGTAEYGTEQPPRTHAWMIGNQGDLAVAVFVEDGAGGADTAGPVLEQFLRGAA</sequence>
<dbReference type="GO" id="GO:0008800">
    <property type="term" value="F:beta-lactamase activity"/>
    <property type="evidence" value="ECO:0007669"/>
    <property type="project" value="UniProtKB-UniRule"/>
</dbReference>
<dbReference type="Gene3D" id="3.40.710.10">
    <property type="entry name" value="DD-peptidase/beta-lactamase superfamily"/>
    <property type="match status" value="1"/>
</dbReference>
<dbReference type="GO" id="GO:0051301">
    <property type="term" value="P:cell division"/>
    <property type="evidence" value="ECO:0007669"/>
    <property type="project" value="UniProtKB-KW"/>
</dbReference>
<dbReference type="Gene3D" id="3.90.1310.10">
    <property type="entry name" value="Penicillin-binding protein 2a (Domain 2)"/>
    <property type="match status" value="1"/>
</dbReference>
<evidence type="ECO:0000256" key="7">
    <source>
        <dbReference type="ARBA" id="ARBA00023136"/>
    </source>
</evidence>
<dbReference type="PROSITE" id="PS00337">
    <property type="entry name" value="BETA_LACTAMASE_D"/>
    <property type="match status" value="1"/>
</dbReference>
<evidence type="ECO:0000256" key="1">
    <source>
        <dbReference type="ARBA" id="ARBA00004370"/>
    </source>
</evidence>
<keyword evidence="6 9" id="KW-0378">Hydrolase</keyword>
<evidence type="ECO:0000256" key="5">
    <source>
        <dbReference type="ARBA" id="ARBA00022729"/>
    </source>
</evidence>
<dbReference type="GO" id="GO:0071972">
    <property type="term" value="F:peptidoglycan L,D-transpeptidase activity"/>
    <property type="evidence" value="ECO:0007669"/>
    <property type="project" value="TreeGrafter"/>
</dbReference>
<dbReference type="GO" id="GO:0008658">
    <property type="term" value="F:penicillin binding"/>
    <property type="evidence" value="ECO:0007669"/>
    <property type="project" value="InterPro"/>
</dbReference>
<keyword evidence="7" id="KW-0472">Membrane</keyword>
<dbReference type="InterPro" id="IPR001460">
    <property type="entry name" value="PCN-bd_Tpept"/>
</dbReference>
<dbReference type="InterPro" id="IPR050515">
    <property type="entry name" value="Beta-lactam/transpept"/>
</dbReference>
<dbReference type="PANTHER" id="PTHR30627:SF24">
    <property type="entry name" value="PENICILLIN-BINDING PROTEIN 4B"/>
    <property type="match status" value="1"/>
</dbReference>
<evidence type="ECO:0000313" key="12">
    <source>
        <dbReference type="EMBL" id="CAA9347214.1"/>
    </source>
</evidence>
<feature type="domain" description="Penicillin-binding protein dimerisation" evidence="11">
    <location>
        <begin position="145"/>
        <end position="300"/>
    </location>
</feature>
<comment type="catalytic activity">
    <reaction evidence="9">
        <text>a beta-lactam + H2O = a substituted beta-amino acid</text>
        <dbReference type="Rhea" id="RHEA:20401"/>
        <dbReference type="ChEBI" id="CHEBI:15377"/>
        <dbReference type="ChEBI" id="CHEBI:35627"/>
        <dbReference type="ChEBI" id="CHEBI:140347"/>
        <dbReference type="EC" id="3.5.2.6"/>
    </reaction>
</comment>
<keyword evidence="12" id="KW-0328">Glycosyltransferase</keyword>
<reference evidence="12" key="1">
    <citation type="submission" date="2020-02" db="EMBL/GenBank/DDBJ databases">
        <authorList>
            <person name="Meier V. D."/>
        </authorList>
    </citation>
    <scope>NUCLEOTIDE SEQUENCE</scope>
    <source>
        <strain evidence="12">AVDCRST_MAG29</strain>
    </source>
</reference>
<evidence type="ECO:0000256" key="3">
    <source>
        <dbReference type="ARBA" id="ARBA00007898"/>
    </source>
</evidence>
<dbReference type="GO" id="GO:0016757">
    <property type="term" value="F:glycosyltransferase activity"/>
    <property type="evidence" value="ECO:0007669"/>
    <property type="project" value="UniProtKB-KW"/>
</dbReference>
<dbReference type="PANTHER" id="PTHR30627">
    <property type="entry name" value="PEPTIDOGLYCAN D,D-TRANSPEPTIDASE"/>
    <property type="match status" value="1"/>
</dbReference>
<evidence type="ECO:0000256" key="8">
    <source>
        <dbReference type="ARBA" id="ARBA00023251"/>
    </source>
</evidence>
<comment type="similarity">
    <text evidence="2">Belongs to the transpeptidase family.</text>
</comment>
<dbReference type="SUPFAM" id="SSF56519">
    <property type="entry name" value="Penicillin binding protein dimerisation domain"/>
    <property type="match status" value="1"/>
</dbReference>
<evidence type="ECO:0000256" key="2">
    <source>
        <dbReference type="ARBA" id="ARBA00007171"/>
    </source>
</evidence>